<evidence type="ECO:0000313" key="5">
    <source>
        <dbReference type="Proteomes" id="UP000316008"/>
    </source>
</evidence>
<dbReference type="InterPro" id="IPR001789">
    <property type="entry name" value="Sig_transdc_resp-reg_receiver"/>
</dbReference>
<protein>
    <submittedName>
        <fullName evidence="4">Response regulator transcription factor</fullName>
    </submittedName>
</protein>
<dbReference type="AlphaFoldDB" id="A0A556MNY1"/>
<dbReference type="PANTHER" id="PTHR37299">
    <property type="entry name" value="TRANSCRIPTIONAL REGULATOR-RELATED"/>
    <property type="match status" value="1"/>
</dbReference>
<evidence type="ECO:0000259" key="3">
    <source>
        <dbReference type="PROSITE" id="PS50930"/>
    </source>
</evidence>
<feature type="modified residue" description="4-aspartylphosphate" evidence="1">
    <location>
        <position position="59"/>
    </location>
</feature>
<dbReference type="SMART" id="SM00448">
    <property type="entry name" value="REC"/>
    <property type="match status" value="1"/>
</dbReference>
<reference evidence="4 5" key="1">
    <citation type="submission" date="2019-07" db="EMBL/GenBank/DDBJ databases">
        <authorList>
            <person name="Huq M.A."/>
        </authorList>
    </citation>
    <scope>NUCLEOTIDE SEQUENCE [LARGE SCALE GENOMIC DNA]</scope>
    <source>
        <strain evidence="4 5">MAH-3</strain>
    </source>
</reference>
<dbReference type="SMART" id="SM00850">
    <property type="entry name" value="LytTR"/>
    <property type="match status" value="1"/>
</dbReference>
<name>A0A556MNY1_9FLAO</name>
<feature type="domain" description="HTH LytTR-type" evidence="3">
    <location>
        <begin position="176"/>
        <end position="260"/>
    </location>
</feature>
<dbReference type="OrthoDB" id="2168082at2"/>
<dbReference type="InterPro" id="IPR046947">
    <property type="entry name" value="LytR-like"/>
</dbReference>
<comment type="caution">
    <text evidence="4">The sequence shown here is derived from an EMBL/GenBank/DDBJ whole genome shotgun (WGS) entry which is preliminary data.</text>
</comment>
<dbReference type="PROSITE" id="PS50930">
    <property type="entry name" value="HTH_LYTTR"/>
    <property type="match status" value="1"/>
</dbReference>
<dbReference type="PROSITE" id="PS50110">
    <property type="entry name" value="RESPONSE_REGULATORY"/>
    <property type="match status" value="1"/>
</dbReference>
<organism evidence="4 5">
    <name type="scientific">Fluviicola chungangensis</name>
    <dbReference type="NCBI Taxonomy" id="2597671"/>
    <lineage>
        <taxon>Bacteria</taxon>
        <taxon>Pseudomonadati</taxon>
        <taxon>Bacteroidota</taxon>
        <taxon>Flavobacteriia</taxon>
        <taxon>Flavobacteriales</taxon>
        <taxon>Crocinitomicaceae</taxon>
        <taxon>Fluviicola</taxon>
    </lineage>
</organism>
<dbReference type="GO" id="GO:0000156">
    <property type="term" value="F:phosphorelay response regulator activity"/>
    <property type="evidence" value="ECO:0007669"/>
    <property type="project" value="InterPro"/>
</dbReference>
<gene>
    <name evidence="4" type="ORF">FO442_14440</name>
</gene>
<keyword evidence="5" id="KW-1185">Reference proteome</keyword>
<evidence type="ECO:0000256" key="1">
    <source>
        <dbReference type="PROSITE-ProRule" id="PRU00169"/>
    </source>
</evidence>
<dbReference type="Pfam" id="PF00072">
    <property type="entry name" value="Response_reg"/>
    <property type="match status" value="1"/>
</dbReference>
<keyword evidence="1" id="KW-0597">Phosphoprotein</keyword>
<evidence type="ECO:0000259" key="2">
    <source>
        <dbReference type="PROSITE" id="PS50110"/>
    </source>
</evidence>
<dbReference type="Gene3D" id="3.40.50.2300">
    <property type="match status" value="1"/>
</dbReference>
<dbReference type="EMBL" id="VLPL01000007">
    <property type="protein sequence ID" value="TSJ41654.1"/>
    <property type="molecule type" value="Genomic_DNA"/>
</dbReference>
<feature type="domain" description="Response regulatory" evidence="2">
    <location>
        <begin position="7"/>
        <end position="121"/>
    </location>
</feature>
<dbReference type="InterPro" id="IPR011006">
    <property type="entry name" value="CheY-like_superfamily"/>
</dbReference>
<dbReference type="InterPro" id="IPR007492">
    <property type="entry name" value="LytTR_DNA-bd_dom"/>
</dbReference>
<accession>A0A556MNY1</accession>
<dbReference type="PANTHER" id="PTHR37299:SF1">
    <property type="entry name" value="STAGE 0 SPORULATION PROTEIN A HOMOLOG"/>
    <property type="match status" value="1"/>
</dbReference>
<dbReference type="SUPFAM" id="SSF52172">
    <property type="entry name" value="CheY-like"/>
    <property type="match status" value="1"/>
</dbReference>
<evidence type="ECO:0000313" key="4">
    <source>
        <dbReference type="EMBL" id="TSJ41654.1"/>
    </source>
</evidence>
<dbReference type="Proteomes" id="UP000316008">
    <property type="component" value="Unassembled WGS sequence"/>
</dbReference>
<dbReference type="Pfam" id="PF04397">
    <property type="entry name" value="LytTR"/>
    <property type="match status" value="1"/>
</dbReference>
<sequence>MEPKRLRALVVDDEEYARKNLIMMLDDFCPEIEVIGEASGKEQAKALITASKPDVVFLDIRMPSGAEGFELLEEVEEKNFLVVFVTAFKDYAIRAFNASAVYYLLKPIDIDDLRVAVEKLVEANNVFGQDPENYVTYFRSLRNLSDQLLRNKPNNRIAISHTKGLKIVEDNTISHLEASGNCTTIYFNDGTRYLDTRTLKIYENILNPAKFFRIHKSHIINLNNLAEYINEDGHFAVLKNGLRIPVARNRVTDFVKMLKEG</sequence>
<dbReference type="Gene3D" id="2.40.50.1020">
    <property type="entry name" value="LytTr DNA-binding domain"/>
    <property type="match status" value="1"/>
</dbReference>
<dbReference type="RefSeq" id="WP_144333912.1">
    <property type="nucleotide sequence ID" value="NZ_VLPL01000007.1"/>
</dbReference>
<proteinExistence type="predicted"/>
<dbReference type="GO" id="GO:0003677">
    <property type="term" value="F:DNA binding"/>
    <property type="evidence" value="ECO:0007669"/>
    <property type="project" value="InterPro"/>
</dbReference>